<reference evidence="1 2" key="2">
    <citation type="journal article" date="2017" name="Front. Plant Sci.">
        <title>Gene Classification and Mining of Molecular Markers Useful in Red Clover (Trifolium pratense) Breeding.</title>
        <authorList>
            <person name="Istvanek J."/>
            <person name="Dluhosova J."/>
            <person name="Dluhos P."/>
            <person name="Patkova L."/>
            <person name="Nedelnik J."/>
            <person name="Repkova J."/>
        </authorList>
    </citation>
    <scope>NUCLEOTIDE SEQUENCE [LARGE SCALE GENOMIC DNA]</scope>
    <source>
        <strain evidence="2">cv. Tatra</strain>
        <tissue evidence="1">Young leaves</tissue>
    </source>
</reference>
<evidence type="ECO:0000313" key="2">
    <source>
        <dbReference type="Proteomes" id="UP000236291"/>
    </source>
</evidence>
<sequence>ARPFVIKSLSLRPSIRLAKGYGDVFFMSSFGAPCFWLYGHSPNGGVFAKQGDVFFTSNVGAPCF</sequence>
<evidence type="ECO:0000313" key="1">
    <source>
        <dbReference type="EMBL" id="PNX72276.1"/>
    </source>
</evidence>
<dbReference type="Proteomes" id="UP000236291">
    <property type="component" value="Unassembled WGS sequence"/>
</dbReference>
<proteinExistence type="predicted"/>
<name>A0A2K3L193_TRIPR</name>
<comment type="caution">
    <text evidence="1">The sequence shown here is derived from an EMBL/GenBank/DDBJ whole genome shotgun (WGS) entry which is preliminary data.</text>
</comment>
<organism evidence="1 2">
    <name type="scientific">Trifolium pratense</name>
    <name type="common">Red clover</name>
    <dbReference type="NCBI Taxonomy" id="57577"/>
    <lineage>
        <taxon>Eukaryota</taxon>
        <taxon>Viridiplantae</taxon>
        <taxon>Streptophyta</taxon>
        <taxon>Embryophyta</taxon>
        <taxon>Tracheophyta</taxon>
        <taxon>Spermatophyta</taxon>
        <taxon>Magnoliopsida</taxon>
        <taxon>eudicotyledons</taxon>
        <taxon>Gunneridae</taxon>
        <taxon>Pentapetalae</taxon>
        <taxon>rosids</taxon>
        <taxon>fabids</taxon>
        <taxon>Fabales</taxon>
        <taxon>Fabaceae</taxon>
        <taxon>Papilionoideae</taxon>
        <taxon>50 kb inversion clade</taxon>
        <taxon>NPAAA clade</taxon>
        <taxon>Hologalegina</taxon>
        <taxon>IRL clade</taxon>
        <taxon>Trifolieae</taxon>
        <taxon>Trifolium</taxon>
    </lineage>
</organism>
<gene>
    <name evidence="1" type="ORF">L195_g028166</name>
</gene>
<dbReference type="EMBL" id="ASHM01024436">
    <property type="protein sequence ID" value="PNX72276.1"/>
    <property type="molecule type" value="Genomic_DNA"/>
</dbReference>
<dbReference type="AlphaFoldDB" id="A0A2K3L193"/>
<reference evidence="1 2" key="1">
    <citation type="journal article" date="2014" name="Am. J. Bot.">
        <title>Genome assembly and annotation for red clover (Trifolium pratense; Fabaceae).</title>
        <authorList>
            <person name="Istvanek J."/>
            <person name="Jaros M."/>
            <person name="Krenek A."/>
            <person name="Repkova J."/>
        </authorList>
    </citation>
    <scope>NUCLEOTIDE SEQUENCE [LARGE SCALE GENOMIC DNA]</scope>
    <source>
        <strain evidence="2">cv. Tatra</strain>
        <tissue evidence="1">Young leaves</tissue>
    </source>
</reference>
<protein>
    <submittedName>
        <fullName evidence="1">Uncharacterized protein</fullName>
    </submittedName>
</protein>
<accession>A0A2K3L193</accession>
<feature type="non-terminal residue" evidence="1">
    <location>
        <position position="1"/>
    </location>
</feature>